<dbReference type="PANTHER" id="PTHR42663:SF4">
    <property type="entry name" value="SLL1036 PROTEIN"/>
    <property type="match status" value="1"/>
</dbReference>
<proteinExistence type="predicted"/>
<evidence type="ECO:0000259" key="1">
    <source>
        <dbReference type="SMART" id="SM00849"/>
    </source>
</evidence>
<dbReference type="Proteomes" id="UP001209681">
    <property type="component" value="Unassembled WGS sequence"/>
</dbReference>
<organism evidence="2 3">
    <name type="scientific">Desulfobotulus pelophilus</name>
    <dbReference type="NCBI Taxonomy" id="2823377"/>
    <lineage>
        <taxon>Bacteria</taxon>
        <taxon>Pseudomonadati</taxon>
        <taxon>Thermodesulfobacteriota</taxon>
        <taxon>Desulfobacteria</taxon>
        <taxon>Desulfobacterales</taxon>
        <taxon>Desulfobacteraceae</taxon>
        <taxon>Desulfobotulus</taxon>
    </lineage>
</organism>
<reference evidence="2 3" key="1">
    <citation type="submission" date="2022-11" db="EMBL/GenBank/DDBJ databases">
        <title>Desulfobotulus tamanensis H1 sp. nov. - anaerobic, alkaliphilic, sulphate reducing bacterium isolated from terrestrial mud volcano.</title>
        <authorList>
            <person name="Frolova A."/>
            <person name="Merkel A.Y."/>
            <person name="Slobodkin A.I."/>
        </authorList>
    </citation>
    <scope>NUCLEOTIDE SEQUENCE [LARGE SCALE GENOMIC DNA]</scope>
    <source>
        <strain evidence="2 3">H1</strain>
    </source>
</reference>
<dbReference type="SMART" id="SM00849">
    <property type="entry name" value="Lactamase_B"/>
    <property type="match status" value="1"/>
</dbReference>
<dbReference type="CDD" id="cd07715">
    <property type="entry name" value="TaR3-like_MBL-fold"/>
    <property type="match status" value="1"/>
</dbReference>
<dbReference type="SUPFAM" id="SSF56281">
    <property type="entry name" value="Metallo-hydrolase/oxidoreductase"/>
    <property type="match status" value="1"/>
</dbReference>
<keyword evidence="3" id="KW-1185">Reference proteome</keyword>
<dbReference type="InterPro" id="IPR036866">
    <property type="entry name" value="RibonucZ/Hydroxyglut_hydro"/>
</dbReference>
<evidence type="ECO:0000313" key="2">
    <source>
        <dbReference type="EMBL" id="MCW7754523.1"/>
    </source>
</evidence>
<protein>
    <submittedName>
        <fullName evidence="2">MBL fold metallo-hydrolase</fullName>
    </submittedName>
</protein>
<dbReference type="EMBL" id="JAPFPW010000012">
    <property type="protein sequence ID" value="MCW7754523.1"/>
    <property type="molecule type" value="Genomic_DNA"/>
</dbReference>
<dbReference type="RefSeq" id="WP_265425438.1">
    <property type="nucleotide sequence ID" value="NZ_JAPFPW010000012.1"/>
</dbReference>
<dbReference type="InterPro" id="IPR001279">
    <property type="entry name" value="Metallo-B-lactamas"/>
</dbReference>
<evidence type="ECO:0000313" key="3">
    <source>
        <dbReference type="Proteomes" id="UP001209681"/>
    </source>
</evidence>
<feature type="domain" description="Metallo-beta-lactamase" evidence="1">
    <location>
        <begin position="25"/>
        <end position="216"/>
    </location>
</feature>
<comment type="caution">
    <text evidence="2">The sequence shown here is derived from an EMBL/GenBank/DDBJ whole genome shotgun (WGS) entry which is preliminary data.</text>
</comment>
<name>A0ABT3NAN0_9BACT</name>
<accession>A0ABT3NAN0</accession>
<dbReference type="Pfam" id="PF12706">
    <property type="entry name" value="Lactamase_B_2"/>
    <property type="match status" value="1"/>
</dbReference>
<sequence>MYVKCWGARGSIPVSGPPYNRYGGDTACMEIRTSDDHILIVDAGTGIRRLGNQLLKEGRLHYHLLFTHAHWDHLMGFPFFRPIFTEGTTIRVFRCPSSEGYAESMITRVMTPPNFPINYSDLKAKISFKNGCPDPFFLGSMRITPIRLNHPNGGCGYRFTENEKSFVFLTDNELGHRHAEGLTFEDYRDFCRGADLLIHDAEYTPDEYGTKILWGHSSYMDVVRLAMESGVRRLGFFHHNQDRSDTDVDRMVRNACDHIRRHNSSLECFAVAADMHFYL</sequence>
<dbReference type="PANTHER" id="PTHR42663">
    <property type="entry name" value="HYDROLASE C777.06C-RELATED-RELATED"/>
    <property type="match status" value="1"/>
</dbReference>
<dbReference type="Gene3D" id="3.60.15.10">
    <property type="entry name" value="Ribonuclease Z/Hydroxyacylglutathione hydrolase-like"/>
    <property type="match status" value="1"/>
</dbReference>
<gene>
    <name evidence="2" type="ORF">OOT00_11055</name>
</gene>